<dbReference type="GO" id="GO:0003676">
    <property type="term" value="F:nucleic acid binding"/>
    <property type="evidence" value="ECO:0007669"/>
    <property type="project" value="InterPro"/>
</dbReference>
<dbReference type="PANTHER" id="PTHR14741:SF32">
    <property type="entry name" value="TRIMETHYLGUANOSINE SYNTHASE"/>
    <property type="match status" value="1"/>
</dbReference>
<name>A0A3G5AAG7_9VIRU</name>
<dbReference type="CDD" id="cd02440">
    <property type="entry name" value="AdoMet_MTases"/>
    <property type="match status" value="1"/>
</dbReference>
<proteinExistence type="predicted"/>
<dbReference type="GO" id="GO:0071164">
    <property type="term" value="F:RNA cap trimethylguanosine synthase activity"/>
    <property type="evidence" value="ECO:0007669"/>
    <property type="project" value="TreeGrafter"/>
</dbReference>
<dbReference type="PANTHER" id="PTHR14741">
    <property type="entry name" value="S-ADENOSYLMETHIONINE-DEPENDENT METHYLTRANSFERASE RELATED"/>
    <property type="match status" value="1"/>
</dbReference>
<dbReference type="Gene3D" id="3.40.50.150">
    <property type="entry name" value="Vaccinia Virus protein VP39"/>
    <property type="match status" value="1"/>
</dbReference>
<keyword evidence="1" id="KW-0808">Transferase</keyword>
<dbReference type="EMBL" id="MK072402">
    <property type="protein sequence ID" value="AYV84227.1"/>
    <property type="molecule type" value="Genomic_DNA"/>
</dbReference>
<organism evidence="1">
    <name type="scientific">Hyperionvirus sp</name>
    <dbReference type="NCBI Taxonomy" id="2487770"/>
    <lineage>
        <taxon>Viruses</taxon>
        <taxon>Varidnaviria</taxon>
        <taxon>Bamfordvirae</taxon>
        <taxon>Nucleocytoviricota</taxon>
        <taxon>Megaviricetes</taxon>
        <taxon>Imitervirales</taxon>
        <taxon>Mimiviridae</taxon>
        <taxon>Klosneuvirinae</taxon>
    </lineage>
</organism>
<evidence type="ECO:0000313" key="1">
    <source>
        <dbReference type="EMBL" id="AYV84227.1"/>
    </source>
</evidence>
<dbReference type="InterPro" id="IPR002052">
    <property type="entry name" value="DNA_methylase_N6_adenine_CS"/>
</dbReference>
<dbReference type="PROSITE" id="PS00092">
    <property type="entry name" value="N6_MTASE"/>
    <property type="match status" value="1"/>
</dbReference>
<reference evidence="1" key="1">
    <citation type="submission" date="2018-10" db="EMBL/GenBank/DDBJ databases">
        <title>Hidden diversity of soil giant viruses.</title>
        <authorList>
            <person name="Schulz F."/>
            <person name="Alteio L."/>
            <person name="Goudeau D."/>
            <person name="Ryan E.M."/>
            <person name="Malmstrom R.R."/>
            <person name="Blanchard J."/>
            <person name="Woyke T."/>
        </authorList>
    </citation>
    <scope>NUCLEOTIDE SEQUENCE</scope>
    <source>
        <strain evidence="1">HYV1</strain>
    </source>
</reference>
<protein>
    <submittedName>
        <fullName evidence="1">Putative RNA methylase</fullName>
    </submittedName>
</protein>
<dbReference type="InterPro" id="IPR019012">
    <property type="entry name" value="RNA_cap_Gua-N2-MeTrfase"/>
</dbReference>
<dbReference type="SUPFAM" id="SSF53335">
    <property type="entry name" value="S-adenosyl-L-methionine-dependent methyltransferases"/>
    <property type="match status" value="1"/>
</dbReference>
<dbReference type="InterPro" id="IPR029063">
    <property type="entry name" value="SAM-dependent_MTases_sf"/>
</dbReference>
<accession>A0A3G5AAG7</accession>
<dbReference type="Pfam" id="PF09445">
    <property type="entry name" value="Methyltransf_15"/>
    <property type="match status" value="1"/>
</dbReference>
<keyword evidence="1" id="KW-0489">Methyltransferase</keyword>
<sequence>MRDYGYYHQPQQQQQQHKIYIDRLFPDVREFGLQHKLKINLESIMYITIPYDADKITKIICNHMGKGGLEAKDAVITDGTAGVGGNTISFVRNFLKVNAIEIDQERFNYLFNNVNLYGDVNVTFFRGDAVALIPKLKQDIIFIDPPWGGKCYKEKDNIKKLCLGELDIEELCWKFLDGESMVEVPKLIVLKLPKNYDVQMIYRRLGDRKIYYYGLNKMIIIVVENYGVGVSSGVSSS</sequence>
<gene>
    <name evidence="1" type="ORF">Hyperionvirus20_5</name>
</gene>